<dbReference type="AlphaFoldDB" id="A0ABD1XZI4"/>
<dbReference type="InterPro" id="IPR026960">
    <property type="entry name" value="RVT-Znf"/>
</dbReference>
<dbReference type="Pfam" id="PF13966">
    <property type="entry name" value="zf-RVT"/>
    <property type="match status" value="1"/>
</dbReference>
<feature type="domain" description="Reverse transcriptase zinc-binding" evidence="2">
    <location>
        <begin position="254"/>
        <end position="327"/>
    </location>
</feature>
<evidence type="ECO:0000259" key="2">
    <source>
        <dbReference type="Pfam" id="PF13966"/>
    </source>
</evidence>
<keyword evidence="4" id="KW-1185">Reference proteome</keyword>
<reference evidence="3 4" key="1">
    <citation type="submission" date="2024-09" db="EMBL/GenBank/DDBJ databases">
        <title>Chromosome-scale assembly of Riccia fluitans.</title>
        <authorList>
            <person name="Paukszto L."/>
            <person name="Sawicki J."/>
            <person name="Karawczyk K."/>
            <person name="Piernik-Szablinska J."/>
            <person name="Szczecinska M."/>
            <person name="Mazdziarz M."/>
        </authorList>
    </citation>
    <scope>NUCLEOTIDE SEQUENCE [LARGE SCALE GENOMIC DNA]</scope>
    <source>
        <strain evidence="3">Rf_01</strain>
        <tissue evidence="3">Aerial parts of the thallus</tissue>
    </source>
</reference>
<organism evidence="3 4">
    <name type="scientific">Riccia fluitans</name>
    <dbReference type="NCBI Taxonomy" id="41844"/>
    <lineage>
        <taxon>Eukaryota</taxon>
        <taxon>Viridiplantae</taxon>
        <taxon>Streptophyta</taxon>
        <taxon>Embryophyta</taxon>
        <taxon>Marchantiophyta</taxon>
        <taxon>Marchantiopsida</taxon>
        <taxon>Marchantiidae</taxon>
        <taxon>Marchantiales</taxon>
        <taxon>Ricciaceae</taxon>
        <taxon>Riccia</taxon>
    </lineage>
</organism>
<dbReference type="EMBL" id="JBHFFA010000006">
    <property type="protein sequence ID" value="KAL2619902.1"/>
    <property type="molecule type" value="Genomic_DNA"/>
</dbReference>
<dbReference type="Proteomes" id="UP001605036">
    <property type="component" value="Unassembled WGS sequence"/>
</dbReference>
<evidence type="ECO:0000313" key="4">
    <source>
        <dbReference type="Proteomes" id="UP001605036"/>
    </source>
</evidence>
<gene>
    <name evidence="3" type="ORF">R1flu_000107</name>
</gene>
<evidence type="ECO:0000313" key="3">
    <source>
        <dbReference type="EMBL" id="KAL2619902.1"/>
    </source>
</evidence>
<comment type="caution">
    <text evidence="3">The sequence shown here is derived from an EMBL/GenBank/DDBJ whole genome shotgun (WGS) entry which is preliminary data.</text>
</comment>
<evidence type="ECO:0000256" key="1">
    <source>
        <dbReference type="SAM" id="MobiDB-lite"/>
    </source>
</evidence>
<protein>
    <recommendedName>
        <fullName evidence="2">Reverse transcriptase zinc-binding domain-containing protein</fullName>
    </recommendedName>
</protein>
<name>A0ABD1XZI4_9MARC</name>
<feature type="region of interest" description="Disordered" evidence="1">
    <location>
        <begin position="456"/>
        <end position="482"/>
    </location>
</feature>
<proteinExistence type="predicted"/>
<accession>A0ABD1XZI4</accession>
<sequence length="482" mass="55713">MEQSCRRFVWGKNIQGKDKIPLLAWEDLQPAKGDRGLDIPSFALQGDTQKLWLILRMVHHPGEDWMLALGALLRWKVEKRRWAASMRHWEIEEILMTNCPGRIQGAKTATGLLKIWARARTRLEIPRREFTPQGESLAEVTITIGEQQGWFTTVEAKAIKATLRRQKIQTIGQWMDWAAWNYARRPLPWLEQTAVEVGLDLFPTSTPIQSLPWNWKSKKRRGEWFTATTKDCRMLIGLPRKTVDSPNQKWSRAEGTRQWSKRFLQIWKSKLATKDKLWLWKILNRGIPTLDRMQKIGYGDRVCACCRSAIEMPEHLLWQCKDTADRWRDFRYLTEALPCYIPRTNCFIDAVDAAFKGQDPGKILPFTLITKATWLDRNQVTYAQQRTHTPVGSTLRFAVEVMNSLRWRIDPTTKAAKMLESAENMLQKAASRAGESESAIETITQDGEAVDEVARGGKYWESPSPASSHDDEEEDNVHLIKR</sequence>